<reference evidence="3 4" key="2">
    <citation type="journal article" date="2017" name="Nature">
        <title>The Apostasia genome and the evolution of orchids.</title>
        <authorList>
            <person name="Zhang G.Q."/>
            <person name="Liu K.W."/>
            <person name="Li Z."/>
            <person name="Lohaus R."/>
            <person name="Hsiao Y.Y."/>
            <person name="Niu S.C."/>
            <person name="Wang J.Y."/>
            <person name="Lin Y.C."/>
            <person name="Xu Q."/>
            <person name="Chen L.J."/>
            <person name="Yoshida K."/>
            <person name="Fujiwara S."/>
            <person name="Wang Z.W."/>
            <person name="Zhang Y.Q."/>
            <person name="Mitsuda N."/>
            <person name="Wang M."/>
            <person name="Liu G.H."/>
            <person name="Pecoraro L."/>
            <person name="Huang H.X."/>
            <person name="Xiao X.J."/>
            <person name="Lin M."/>
            <person name="Wu X.Y."/>
            <person name="Wu W.L."/>
            <person name="Chen Y.Y."/>
            <person name="Chang S.B."/>
            <person name="Sakamoto S."/>
            <person name="Ohme-Takagi M."/>
            <person name="Yagi M."/>
            <person name="Zeng S.J."/>
            <person name="Shen C.Y."/>
            <person name="Yeh C.M."/>
            <person name="Luo Y.B."/>
            <person name="Tsai W.C."/>
            <person name="Van de Peer Y."/>
            <person name="Liu Z.J."/>
        </authorList>
    </citation>
    <scope>NUCLEOTIDE SEQUENCE [LARGE SCALE GENOMIC DNA]</scope>
    <source>
        <tissue evidence="3">The whole plant</tissue>
    </source>
</reference>
<sequence length="751" mass="86763">MSNGEDDLKFLYSRINTRHNSNLIKSITNSEGDFTISADINNVNVNHFQKIFNTNIPPSSSTWTAPIHLKLPSNLIPQLVSPITVEEIKNVVFSSPKCSTPGPDGYTFEFYKSTWNTIGKQLCKAVLTFFSTGSMPKHAKATAIALIPKRPHAQDIADYRPISPCNNFYKIIAKILANRMKEVMPSIIHPSQSGFNKDRVISDNILLVAELLKDFNSSSKNQYFCVKFDIHKAFDTVSRNFLIDRMLAKGFPYAFADDLLVFAKDSLDNAHYLNNFLNNFASISSLQVNSNKINILLSKNVTNDEAIYSTLNIPISTAPVKYLGILIFHRRLKICDYQPLLEKISGSLDGWKARNLSFVGRLQYHNYTINNILAYWVRGTFIPKTCVKTIKSLCSRFLYYGDIHKRGLHMISWKDTCKPKIHGGLGIHSIESLYYAFGGTVVWRFLNSNSYLISWWKEKYGSFWNYDNSKCSIYWKALCDVAKCLLHSLNFKIITFNHLSFFWDPWCFGQSVADRLKQANLEFLITSTNLAVSSHINNGCWNLPPNFPTHLAAMINSVPICNSSDECCWTKPAKPSFRNFIKLFYEEFEVVPWYKFVWHKHYSLRFSIYSWFAFKNWLKTVDALTARGIPDSPHCVFCKSGRETKNHLLFECDFTFNILKCFLPRMNSMLMRPNLGQIFNDMDDLETDCNRKNFCFLLIYAIVYYTWRARNDRLFGNNIECLTTITSKIKKVVYLKTFKKKCFQCQQFMFT</sequence>
<dbReference type="PANTHER" id="PTHR33116:SF78">
    <property type="entry name" value="OS12G0587133 PROTEIN"/>
    <property type="match status" value="1"/>
</dbReference>
<dbReference type="CDD" id="cd01650">
    <property type="entry name" value="RT_nLTR_like"/>
    <property type="match status" value="1"/>
</dbReference>
<dbReference type="Pfam" id="PF13966">
    <property type="entry name" value="zf-RVT"/>
    <property type="match status" value="1"/>
</dbReference>
<feature type="domain" description="Reverse transcriptase zinc-binding" evidence="2">
    <location>
        <begin position="582"/>
        <end position="655"/>
    </location>
</feature>
<evidence type="ECO:0000259" key="2">
    <source>
        <dbReference type="Pfam" id="PF13966"/>
    </source>
</evidence>
<keyword evidence="4" id="KW-1185">Reference proteome</keyword>
<dbReference type="Proteomes" id="UP000233837">
    <property type="component" value="Unassembled WGS sequence"/>
</dbReference>
<gene>
    <name evidence="3" type="ORF">MA16_Dca019771</name>
</gene>
<evidence type="ECO:0000313" key="3">
    <source>
        <dbReference type="EMBL" id="PKU73190.1"/>
    </source>
</evidence>
<dbReference type="InterPro" id="IPR043502">
    <property type="entry name" value="DNA/RNA_pol_sf"/>
</dbReference>
<dbReference type="EMBL" id="KZ502767">
    <property type="protein sequence ID" value="PKU73190.1"/>
    <property type="molecule type" value="Genomic_DNA"/>
</dbReference>
<dbReference type="STRING" id="906689.A0A2I0WBZ7"/>
<reference evidence="3 4" key="1">
    <citation type="journal article" date="2016" name="Sci. Rep.">
        <title>The Dendrobium catenatum Lindl. genome sequence provides insights into polysaccharide synthase, floral development and adaptive evolution.</title>
        <authorList>
            <person name="Zhang G.Q."/>
            <person name="Xu Q."/>
            <person name="Bian C."/>
            <person name="Tsai W.C."/>
            <person name="Yeh C.M."/>
            <person name="Liu K.W."/>
            <person name="Yoshida K."/>
            <person name="Zhang L.S."/>
            <person name="Chang S.B."/>
            <person name="Chen F."/>
            <person name="Shi Y."/>
            <person name="Su Y.Y."/>
            <person name="Zhang Y.Q."/>
            <person name="Chen L.J."/>
            <person name="Yin Y."/>
            <person name="Lin M."/>
            <person name="Huang H."/>
            <person name="Deng H."/>
            <person name="Wang Z.W."/>
            <person name="Zhu S.L."/>
            <person name="Zhao X."/>
            <person name="Deng C."/>
            <person name="Niu S.C."/>
            <person name="Huang J."/>
            <person name="Wang M."/>
            <person name="Liu G.H."/>
            <person name="Yang H.J."/>
            <person name="Xiao X.J."/>
            <person name="Hsiao Y.Y."/>
            <person name="Wu W.L."/>
            <person name="Chen Y.Y."/>
            <person name="Mitsuda N."/>
            <person name="Ohme-Takagi M."/>
            <person name="Luo Y.B."/>
            <person name="Van de Peer Y."/>
            <person name="Liu Z.J."/>
        </authorList>
    </citation>
    <scope>NUCLEOTIDE SEQUENCE [LARGE SCALE GENOMIC DNA]</scope>
    <source>
        <tissue evidence="3">The whole plant</tissue>
    </source>
</reference>
<dbReference type="InterPro" id="IPR000477">
    <property type="entry name" value="RT_dom"/>
</dbReference>
<protein>
    <submittedName>
        <fullName evidence="3">Ribonuclease H protein</fullName>
    </submittedName>
</protein>
<dbReference type="SUPFAM" id="SSF56672">
    <property type="entry name" value="DNA/RNA polymerases"/>
    <property type="match status" value="1"/>
</dbReference>
<dbReference type="PANTHER" id="PTHR33116">
    <property type="entry name" value="REVERSE TRANSCRIPTASE ZINC-BINDING DOMAIN-CONTAINING PROTEIN-RELATED-RELATED"/>
    <property type="match status" value="1"/>
</dbReference>
<evidence type="ECO:0000259" key="1">
    <source>
        <dbReference type="Pfam" id="PF00078"/>
    </source>
</evidence>
<accession>A0A2I0WBZ7</accession>
<dbReference type="Pfam" id="PF00078">
    <property type="entry name" value="RVT_1"/>
    <property type="match status" value="1"/>
</dbReference>
<evidence type="ECO:0000313" key="4">
    <source>
        <dbReference type="Proteomes" id="UP000233837"/>
    </source>
</evidence>
<dbReference type="AlphaFoldDB" id="A0A2I0WBZ7"/>
<dbReference type="InterPro" id="IPR026960">
    <property type="entry name" value="RVT-Znf"/>
</dbReference>
<name>A0A2I0WBZ7_9ASPA</name>
<proteinExistence type="predicted"/>
<feature type="domain" description="Reverse transcriptase" evidence="1">
    <location>
        <begin position="147"/>
        <end position="252"/>
    </location>
</feature>
<organism evidence="3 4">
    <name type="scientific">Dendrobium catenatum</name>
    <dbReference type="NCBI Taxonomy" id="906689"/>
    <lineage>
        <taxon>Eukaryota</taxon>
        <taxon>Viridiplantae</taxon>
        <taxon>Streptophyta</taxon>
        <taxon>Embryophyta</taxon>
        <taxon>Tracheophyta</taxon>
        <taxon>Spermatophyta</taxon>
        <taxon>Magnoliopsida</taxon>
        <taxon>Liliopsida</taxon>
        <taxon>Asparagales</taxon>
        <taxon>Orchidaceae</taxon>
        <taxon>Epidendroideae</taxon>
        <taxon>Malaxideae</taxon>
        <taxon>Dendrobiinae</taxon>
        <taxon>Dendrobium</taxon>
    </lineage>
</organism>